<comment type="caution">
    <text evidence="2">Lacks conserved residue(s) required for the propagation of feature annotation.</text>
</comment>
<evidence type="ECO:0000313" key="4">
    <source>
        <dbReference type="EMBL" id="KIG11925.1"/>
    </source>
</evidence>
<dbReference type="AlphaFoldDB" id="A0A0C2CQD1"/>
<sequence>MSRGRTPPVKDTYSTHDVAKICCVTPTTVIRWIEDGLIPAFKTVGGHRRVRREDLEKVCRERNIPFNVPTGTEVGRILVIDDEPVVLELVRDVVKELSQKFEVEVAKDAFDAGRLVVSFRPQMIFLDLMMPGVDGFEVCARLKKDAATTNTEVIAITGYYTEANMERILNAGAAACLKKPLDVTEVRARVIDAFNLKDEEVDKPGRPQGATKVLVVTQNADFRTRLRDELSNAKPHVEFLTAQTGGDAILVAQTKPPHHVIVSLTVPDLDSSDVIRRLANGEEKPQIIAVHDAPSDDVRAAAREAGARMCLPTAMVSGTIRELLGV</sequence>
<dbReference type="GO" id="GO:0000160">
    <property type="term" value="P:phosphorelay signal transduction system"/>
    <property type="evidence" value="ECO:0007669"/>
    <property type="project" value="InterPro"/>
</dbReference>
<dbReference type="PROSITE" id="PS50110">
    <property type="entry name" value="RESPONSE_REGULATORY"/>
    <property type="match status" value="2"/>
</dbReference>
<reference evidence="4 5" key="1">
    <citation type="submission" date="2014-12" db="EMBL/GenBank/DDBJ databases">
        <title>Genome assembly of Enhygromyxa salina DSM 15201.</title>
        <authorList>
            <person name="Sharma G."/>
            <person name="Subramanian S."/>
        </authorList>
    </citation>
    <scope>NUCLEOTIDE SEQUENCE [LARGE SCALE GENOMIC DNA]</scope>
    <source>
        <strain evidence="4 5">DSM 15201</strain>
    </source>
</reference>
<dbReference type="SUPFAM" id="SSF52172">
    <property type="entry name" value="CheY-like"/>
    <property type="match status" value="2"/>
</dbReference>
<gene>
    <name evidence="4" type="ORF">DB30_02283</name>
</gene>
<dbReference type="InterPro" id="IPR001789">
    <property type="entry name" value="Sig_transdc_resp-reg_receiver"/>
</dbReference>
<dbReference type="CDD" id="cd04762">
    <property type="entry name" value="HTH_MerR-trunc"/>
    <property type="match status" value="1"/>
</dbReference>
<dbReference type="InterPro" id="IPR041657">
    <property type="entry name" value="HTH_17"/>
</dbReference>
<dbReference type="EMBL" id="JMCC02000164">
    <property type="protein sequence ID" value="KIG11925.1"/>
    <property type="molecule type" value="Genomic_DNA"/>
</dbReference>
<evidence type="ECO:0000313" key="5">
    <source>
        <dbReference type="Proteomes" id="UP000031599"/>
    </source>
</evidence>
<evidence type="ECO:0000256" key="2">
    <source>
        <dbReference type="PROSITE-ProRule" id="PRU00169"/>
    </source>
</evidence>
<feature type="domain" description="Response regulatory" evidence="3">
    <location>
        <begin position="76"/>
        <end position="194"/>
    </location>
</feature>
<dbReference type="SMART" id="SM00448">
    <property type="entry name" value="REC"/>
    <property type="match status" value="2"/>
</dbReference>
<dbReference type="InterPro" id="IPR009061">
    <property type="entry name" value="DNA-bd_dom_put_sf"/>
</dbReference>
<dbReference type="InterPro" id="IPR011006">
    <property type="entry name" value="CheY-like_superfamily"/>
</dbReference>
<dbReference type="InterPro" id="IPR010093">
    <property type="entry name" value="SinI_DNA-bd"/>
</dbReference>
<keyword evidence="1 2" id="KW-0597">Phosphoprotein</keyword>
<dbReference type="Gene3D" id="3.40.50.2300">
    <property type="match status" value="2"/>
</dbReference>
<dbReference type="Proteomes" id="UP000031599">
    <property type="component" value="Unassembled WGS sequence"/>
</dbReference>
<dbReference type="PANTHER" id="PTHR44591:SF3">
    <property type="entry name" value="RESPONSE REGULATORY DOMAIN-CONTAINING PROTEIN"/>
    <property type="match status" value="1"/>
</dbReference>
<feature type="modified residue" description="4-aspartylphosphate" evidence="2">
    <location>
        <position position="127"/>
    </location>
</feature>
<dbReference type="Pfam" id="PF12728">
    <property type="entry name" value="HTH_17"/>
    <property type="match status" value="1"/>
</dbReference>
<dbReference type="GO" id="GO:0003677">
    <property type="term" value="F:DNA binding"/>
    <property type="evidence" value="ECO:0007669"/>
    <property type="project" value="InterPro"/>
</dbReference>
<organism evidence="4 5">
    <name type="scientific">Enhygromyxa salina</name>
    <dbReference type="NCBI Taxonomy" id="215803"/>
    <lineage>
        <taxon>Bacteria</taxon>
        <taxon>Pseudomonadati</taxon>
        <taxon>Myxococcota</taxon>
        <taxon>Polyangia</taxon>
        <taxon>Nannocystales</taxon>
        <taxon>Nannocystaceae</taxon>
        <taxon>Enhygromyxa</taxon>
    </lineage>
</organism>
<dbReference type="InterPro" id="IPR050595">
    <property type="entry name" value="Bact_response_regulator"/>
</dbReference>
<evidence type="ECO:0000256" key="1">
    <source>
        <dbReference type="ARBA" id="ARBA00022553"/>
    </source>
</evidence>
<protein>
    <submittedName>
        <fullName evidence="4">Two-component response regulator</fullName>
    </submittedName>
</protein>
<dbReference type="Gene3D" id="1.10.1660.10">
    <property type="match status" value="1"/>
</dbReference>
<dbReference type="PANTHER" id="PTHR44591">
    <property type="entry name" value="STRESS RESPONSE REGULATOR PROTEIN 1"/>
    <property type="match status" value="1"/>
</dbReference>
<proteinExistence type="predicted"/>
<name>A0A0C2CQD1_9BACT</name>
<dbReference type="NCBIfam" id="TIGR01764">
    <property type="entry name" value="excise"/>
    <property type="match status" value="1"/>
</dbReference>
<comment type="caution">
    <text evidence="4">The sequence shown here is derived from an EMBL/GenBank/DDBJ whole genome shotgun (WGS) entry which is preliminary data.</text>
</comment>
<dbReference type="SUPFAM" id="SSF46955">
    <property type="entry name" value="Putative DNA-binding domain"/>
    <property type="match status" value="1"/>
</dbReference>
<feature type="domain" description="Response regulatory" evidence="3">
    <location>
        <begin position="212"/>
        <end position="326"/>
    </location>
</feature>
<accession>A0A0C2CQD1</accession>
<dbReference type="RefSeq" id="WP_052558811.1">
    <property type="nucleotide sequence ID" value="NZ_JMCC02000164.1"/>
</dbReference>
<dbReference type="Pfam" id="PF00072">
    <property type="entry name" value="Response_reg"/>
    <property type="match status" value="1"/>
</dbReference>
<evidence type="ECO:0000259" key="3">
    <source>
        <dbReference type="PROSITE" id="PS50110"/>
    </source>
</evidence>